<sequence length="127" mass="14053">FEWTPGITEVDFETLSYARIEGLTPEQMKQQEGNYIYQYRYNGGGASQVWLSSGRYAVIDLSAGPCTFGKIETEEGSVSYRTILRLSNILYPRGRDPVSASSTHELVTGQLSALISTTIEHVIAPDV</sequence>
<dbReference type="PANTHER" id="PTHR31515:SF0">
    <property type="entry name" value="TRANSMEMBRANE PROTEIN"/>
    <property type="match status" value="1"/>
</dbReference>
<name>A0AA38BWM3_TAXCH</name>
<dbReference type="EMBL" id="JAHRHJ020003813">
    <property type="protein sequence ID" value="KAH9290360.1"/>
    <property type="molecule type" value="Genomic_DNA"/>
</dbReference>
<dbReference type="Proteomes" id="UP000824469">
    <property type="component" value="Unassembled WGS sequence"/>
</dbReference>
<keyword evidence="3" id="KW-1185">Reference proteome</keyword>
<comment type="caution">
    <text evidence="2">The sequence shown here is derived from an EMBL/GenBank/DDBJ whole genome shotgun (WGS) entry which is preliminary data.</text>
</comment>
<proteinExistence type="predicted"/>
<feature type="domain" description="DUF7906" evidence="1">
    <location>
        <begin position="28"/>
        <end position="125"/>
    </location>
</feature>
<gene>
    <name evidence="2" type="ORF">KI387_034477</name>
</gene>
<reference evidence="2 3" key="1">
    <citation type="journal article" date="2021" name="Nat. Plants">
        <title>The Taxus genome provides insights into paclitaxel biosynthesis.</title>
        <authorList>
            <person name="Xiong X."/>
            <person name="Gou J."/>
            <person name="Liao Q."/>
            <person name="Li Y."/>
            <person name="Zhou Q."/>
            <person name="Bi G."/>
            <person name="Li C."/>
            <person name="Du R."/>
            <person name="Wang X."/>
            <person name="Sun T."/>
            <person name="Guo L."/>
            <person name="Liang H."/>
            <person name="Lu P."/>
            <person name="Wu Y."/>
            <person name="Zhang Z."/>
            <person name="Ro D.K."/>
            <person name="Shang Y."/>
            <person name="Huang S."/>
            <person name="Yan J."/>
        </authorList>
    </citation>
    <scope>NUCLEOTIDE SEQUENCE [LARGE SCALE GENOMIC DNA]</scope>
    <source>
        <strain evidence="2">Ta-2019</strain>
    </source>
</reference>
<dbReference type="AlphaFoldDB" id="A0AA38BWM3"/>
<dbReference type="InterPro" id="IPR057228">
    <property type="entry name" value="DUF7906"/>
</dbReference>
<feature type="non-terminal residue" evidence="2">
    <location>
        <position position="1"/>
    </location>
</feature>
<dbReference type="Pfam" id="PF25483">
    <property type="entry name" value="DUF7906"/>
    <property type="match status" value="1"/>
</dbReference>
<evidence type="ECO:0000259" key="1">
    <source>
        <dbReference type="Pfam" id="PF25483"/>
    </source>
</evidence>
<dbReference type="PANTHER" id="PTHR31515">
    <property type="entry name" value="TRANSMEMBRANE PROTEIN-RELATED"/>
    <property type="match status" value="1"/>
</dbReference>
<evidence type="ECO:0000313" key="3">
    <source>
        <dbReference type="Proteomes" id="UP000824469"/>
    </source>
</evidence>
<accession>A0AA38BWM3</accession>
<protein>
    <recommendedName>
        <fullName evidence="1">DUF7906 domain-containing protein</fullName>
    </recommendedName>
</protein>
<organism evidence="2 3">
    <name type="scientific">Taxus chinensis</name>
    <name type="common">Chinese yew</name>
    <name type="synonym">Taxus wallichiana var. chinensis</name>
    <dbReference type="NCBI Taxonomy" id="29808"/>
    <lineage>
        <taxon>Eukaryota</taxon>
        <taxon>Viridiplantae</taxon>
        <taxon>Streptophyta</taxon>
        <taxon>Embryophyta</taxon>
        <taxon>Tracheophyta</taxon>
        <taxon>Spermatophyta</taxon>
        <taxon>Pinopsida</taxon>
        <taxon>Pinidae</taxon>
        <taxon>Conifers II</taxon>
        <taxon>Cupressales</taxon>
        <taxon>Taxaceae</taxon>
        <taxon>Taxus</taxon>
    </lineage>
</organism>
<evidence type="ECO:0000313" key="2">
    <source>
        <dbReference type="EMBL" id="KAH9290360.1"/>
    </source>
</evidence>
<feature type="non-terminal residue" evidence="2">
    <location>
        <position position="127"/>
    </location>
</feature>